<proteinExistence type="inferred from homology"/>
<gene>
    <name evidence="6" type="ORF">THAOC_12761</name>
</gene>
<protein>
    <recommendedName>
        <fullName evidence="5">Aspartyl/asparaginy/proline hydroxylase domain-containing protein</fullName>
    </recommendedName>
</protein>
<evidence type="ECO:0000256" key="4">
    <source>
        <dbReference type="SAM" id="MobiDB-lite"/>
    </source>
</evidence>
<dbReference type="Gene3D" id="2.60.120.330">
    <property type="entry name" value="B-lactam Antibiotic, Isopenicillin N Synthase, Chain"/>
    <property type="match status" value="1"/>
</dbReference>
<dbReference type="GO" id="GO:0016020">
    <property type="term" value="C:membrane"/>
    <property type="evidence" value="ECO:0007669"/>
    <property type="project" value="TreeGrafter"/>
</dbReference>
<dbReference type="InterPro" id="IPR051821">
    <property type="entry name" value="Asp/Asn_beta-hydroxylase"/>
</dbReference>
<dbReference type="AlphaFoldDB" id="K0SLX8"/>
<feature type="region of interest" description="Disordered" evidence="4">
    <location>
        <begin position="637"/>
        <end position="716"/>
    </location>
</feature>
<evidence type="ECO:0000256" key="1">
    <source>
        <dbReference type="ARBA" id="ARBA00007730"/>
    </source>
</evidence>
<feature type="domain" description="Aspartyl/asparaginy/proline hydroxylase" evidence="5">
    <location>
        <begin position="151"/>
        <end position="279"/>
    </location>
</feature>
<dbReference type="InterPro" id="IPR007803">
    <property type="entry name" value="Asp/Arg/Pro-Hydrxlase"/>
</dbReference>
<dbReference type="eggNOG" id="KOG3696">
    <property type="taxonomic scope" value="Eukaryota"/>
</dbReference>
<feature type="region of interest" description="Disordered" evidence="4">
    <location>
        <begin position="1"/>
        <end position="37"/>
    </location>
</feature>
<feature type="compositionally biased region" description="Polar residues" evidence="4">
    <location>
        <begin position="1"/>
        <end position="10"/>
    </location>
</feature>
<dbReference type="PANTHER" id="PTHR46332:SF5">
    <property type="entry name" value="ASPARTATE BETA-HYDROXYLASE DOMAIN CONTAINING 2"/>
    <property type="match status" value="1"/>
</dbReference>
<dbReference type="PANTHER" id="PTHR46332">
    <property type="entry name" value="ASPARTATE BETA-HYDROXYLASE DOMAIN-CONTAINING PROTEIN 2"/>
    <property type="match status" value="1"/>
</dbReference>
<evidence type="ECO:0000313" key="6">
    <source>
        <dbReference type="EMBL" id="EJK66325.1"/>
    </source>
</evidence>
<dbReference type="Pfam" id="PF05118">
    <property type="entry name" value="Asp_Arg_Hydrox"/>
    <property type="match status" value="1"/>
</dbReference>
<evidence type="ECO:0000259" key="5">
    <source>
        <dbReference type="Pfam" id="PF05118"/>
    </source>
</evidence>
<evidence type="ECO:0000313" key="7">
    <source>
        <dbReference type="Proteomes" id="UP000266841"/>
    </source>
</evidence>
<keyword evidence="2" id="KW-0223">Dioxygenase</keyword>
<reference evidence="6 7" key="1">
    <citation type="journal article" date="2012" name="Genome Biol.">
        <title>Genome and low-iron response of an oceanic diatom adapted to chronic iron limitation.</title>
        <authorList>
            <person name="Lommer M."/>
            <person name="Specht M."/>
            <person name="Roy A.S."/>
            <person name="Kraemer L."/>
            <person name="Andreson R."/>
            <person name="Gutowska M.A."/>
            <person name="Wolf J."/>
            <person name="Bergner S.V."/>
            <person name="Schilhabel M.B."/>
            <person name="Klostermeier U.C."/>
            <person name="Beiko R.G."/>
            <person name="Rosenstiel P."/>
            <person name="Hippler M."/>
            <person name="Laroche J."/>
        </authorList>
    </citation>
    <scope>NUCLEOTIDE SEQUENCE [LARGE SCALE GENOMIC DNA]</scope>
    <source>
        <strain evidence="6 7">CCMP1005</strain>
    </source>
</reference>
<dbReference type="SUPFAM" id="SSF51197">
    <property type="entry name" value="Clavaminate synthase-like"/>
    <property type="match status" value="1"/>
</dbReference>
<keyword evidence="7" id="KW-1185">Reference proteome</keyword>
<dbReference type="InterPro" id="IPR027443">
    <property type="entry name" value="IPNS-like_sf"/>
</dbReference>
<keyword evidence="3" id="KW-0560">Oxidoreductase</keyword>
<accession>K0SLX8</accession>
<dbReference type="GO" id="GO:0051213">
    <property type="term" value="F:dioxygenase activity"/>
    <property type="evidence" value="ECO:0007669"/>
    <property type="project" value="UniProtKB-KW"/>
</dbReference>
<dbReference type="EMBL" id="AGNL01015076">
    <property type="protein sequence ID" value="EJK66325.1"/>
    <property type="molecule type" value="Genomic_DNA"/>
</dbReference>
<evidence type="ECO:0000256" key="2">
    <source>
        <dbReference type="ARBA" id="ARBA00022964"/>
    </source>
</evidence>
<organism evidence="6 7">
    <name type="scientific">Thalassiosira oceanica</name>
    <name type="common">Marine diatom</name>
    <dbReference type="NCBI Taxonomy" id="159749"/>
    <lineage>
        <taxon>Eukaryota</taxon>
        <taxon>Sar</taxon>
        <taxon>Stramenopiles</taxon>
        <taxon>Ochrophyta</taxon>
        <taxon>Bacillariophyta</taxon>
        <taxon>Coscinodiscophyceae</taxon>
        <taxon>Thalassiosirophycidae</taxon>
        <taxon>Thalassiosirales</taxon>
        <taxon>Thalassiosiraceae</taxon>
        <taxon>Thalassiosira</taxon>
    </lineage>
</organism>
<dbReference type="OrthoDB" id="438431at2759"/>
<comment type="similarity">
    <text evidence="1">Belongs to the aspartyl/asparaginyl beta-hydroxylase family.</text>
</comment>
<dbReference type="Proteomes" id="UP000266841">
    <property type="component" value="Unassembled WGS sequence"/>
</dbReference>
<sequence>MIRLSPTSTAGRRAPGRHLFRSSLSTSASDDQSTIVGGPSLLTQTGVHRPSPSLFYLPGLRTLPFWTAPDDSSKLRIAFNDTSIKHAVEHVESNYKSIRQEYFGAVLGQGTSTDPLSGEIAKPLEPDYDLANKGGEHADGALHTGLTLLYTSNGDKNNEFQDRCPVTAAVVDDLEKEGLLFKSPFSFSFFSTLHGNSSIQPHTGPMNLRLRVHLPLIVPKSTSAEDSNRNRPLAGIRVADQTREFREGSALVLDDSYVHEVWNEGDSPRVLFLFDLWHPDVHLEERERINNMFSYAKDQGWIGNQRKKDPESPATINQLIILLHLTQSLDAADDKTLFSLNTAILNKETLPGPHWELMAEPILTDPGNLPSFISSFGVKVCQSFLPTKSNLSAQSHTYTPNSWMTVSPTNGRTRLAKGAQLDRLGQNQTACSSVGWSPTGSPSFPVEADEELALWMLGKVRDSHAAVHWRDSAGAGTQIADFVVRDFQTMTQASNNSGLGGRTDVLGKVNKPVDQRTKQVKRKYKTRTAGLDQKYALQLSGMAQTVSCTQQMGDKGEAVVPTTGVVVGLWPLWTLILLQACVLPQCLACLKPSAQNPLTKNPVRERHTRPVVSGGRLLEPKLKPPQAAALEVSRKRRDMVHAQRTEANPDVPASDTYGARPAGAKPKVPGPRSLITLVYSPCSKQEGEDSVREPPTATADEEKFVTHNAAEESYNL</sequence>
<name>K0SLX8_THAOC</name>
<feature type="compositionally biased region" description="Low complexity" evidence="4">
    <location>
        <begin position="22"/>
        <end position="34"/>
    </location>
</feature>
<comment type="caution">
    <text evidence="6">The sequence shown here is derived from an EMBL/GenBank/DDBJ whole genome shotgun (WGS) entry which is preliminary data.</text>
</comment>
<evidence type="ECO:0000256" key="3">
    <source>
        <dbReference type="ARBA" id="ARBA00023002"/>
    </source>
</evidence>